<evidence type="ECO:0000259" key="6">
    <source>
        <dbReference type="PROSITE" id="PS50089"/>
    </source>
</evidence>
<dbReference type="Gene3D" id="3.30.40.10">
    <property type="entry name" value="Zinc/RING finger domain, C3HC4 (zinc finger)"/>
    <property type="match status" value="1"/>
</dbReference>
<dbReference type="GO" id="GO:0016567">
    <property type="term" value="P:protein ubiquitination"/>
    <property type="evidence" value="ECO:0007669"/>
    <property type="project" value="TreeGrafter"/>
</dbReference>
<keyword evidence="5" id="KW-0175">Coiled coil</keyword>
<evidence type="ECO:0000256" key="5">
    <source>
        <dbReference type="SAM" id="Coils"/>
    </source>
</evidence>
<feature type="domain" description="RING-type" evidence="6">
    <location>
        <begin position="10"/>
        <end position="53"/>
    </location>
</feature>
<dbReference type="GO" id="GO:0061630">
    <property type="term" value="F:ubiquitin protein ligase activity"/>
    <property type="evidence" value="ECO:0007669"/>
    <property type="project" value="TreeGrafter"/>
</dbReference>
<keyword evidence="3" id="KW-0862">Zinc</keyword>
<reference evidence="7 8" key="1">
    <citation type="journal article" date="2024" name="BMC Genomics">
        <title>Genome assembly of redclaw crayfish (Cherax quadricarinatus) provides insights into its immune adaptation and hypoxia tolerance.</title>
        <authorList>
            <person name="Liu Z."/>
            <person name="Zheng J."/>
            <person name="Li H."/>
            <person name="Fang K."/>
            <person name="Wang S."/>
            <person name="He J."/>
            <person name="Zhou D."/>
            <person name="Weng S."/>
            <person name="Chi M."/>
            <person name="Gu Z."/>
            <person name="He J."/>
            <person name="Li F."/>
            <person name="Wang M."/>
        </authorList>
    </citation>
    <scope>NUCLEOTIDE SEQUENCE [LARGE SCALE GENOMIC DNA]</scope>
    <source>
        <strain evidence="7">ZL_2023a</strain>
    </source>
</reference>
<evidence type="ECO:0000313" key="8">
    <source>
        <dbReference type="Proteomes" id="UP001445076"/>
    </source>
</evidence>
<dbReference type="InterPro" id="IPR051435">
    <property type="entry name" value="RING_finger_E3_ubiq-ligases"/>
</dbReference>
<dbReference type="PROSITE" id="PS50089">
    <property type="entry name" value="ZF_RING_2"/>
    <property type="match status" value="1"/>
</dbReference>
<dbReference type="AlphaFoldDB" id="A0AAW0VQX4"/>
<dbReference type="SMART" id="SM00184">
    <property type="entry name" value="RING"/>
    <property type="match status" value="1"/>
</dbReference>
<dbReference type="Proteomes" id="UP001445076">
    <property type="component" value="Unassembled WGS sequence"/>
</dbReference>
<keyword evidence="1" id="KW-0479">Metal-binding</keyword>
<dbReference type="InterPro" id="IPR017907">
    <property type="entry name" value="Znf_RING_CS"/>
</dbReference>
<gene>
    <name evidence="7" type="ORF">OTU49_014096</name>
</gene>
<dbReference type="InterPro" id="IPR001841">
    <property type="entry name" value="Znf_RING"/>
</dbReference>
<keyword evidence="8" id="KW-1185">Reference proteome</keyword>
<accession>A0AAW0VQX4</accession>
<keyword evidence="2 4" id="KW-0863">Zinc-finger</keyword>
<dbReference type="Pfam" id="PF13445">
    <property type="entry name" value="zf-RING_UBOX"/>
    <property type="match status" value="1"/>
</dbReference>
<dbReference type="InterPro" id="IPR027370">
    <property type="entry name" value="Znf-RING_euk"/>
</dbReference>
<evidence type="ECO:0000313" key="7">
    <source>
        <dbReference type="EMBL" id="KAK8719344.1"/>
    </source>
</evidence>
<dbReference type="EMBL" id="JARKIK010002411">
    <property type="protein sequence ID" value="KAK8719344.1"/>
    <property type="molecule type" value="Genomic_DNA"/>
</dbReference>
<sequence>MMGNDTPEECNVCYNNYDEELRRPRTLPCGHTFCTQCIEDTINNAQLNCPSCRAEHSATAANQFPICYIVEAFIKKLKDTHFTPVGEVSAIPDQGHTRGFSRKLLSVVREQMSSVNNHISKYEEVLSQLGKYQQQVRDWKTQHHQLQDKLYDLMEQNMAAIELLEQEDTSVVNMTTEGEEGKKQLETILECLTIVNSAQEVVPTIVEADQYNVEAEDWIQKCQALFPDVNTAYTSVKLQETIKKVLDITTETGATTVPVLEDSGSTIMEKVERITGEIPLKKLT</sequence>
<dbReference type="PANTHER" id="PTHR22791:SF6">
    <property type="entry name" value="RING-TYPE DOMAIN-CONTAINING PROTEIN"/>
    <property type="match status" value="1"/>
</dbReference>
<dbReference type="PANTHER" id="PTHR22791">
    <property type="entry name" value="RING-TYPE DOMAIN-CONTAINING PROTEIN"/>
    <property type="match status" value="1"/>
</dbReference>
<evidence type="ECO:0000256" key="1">
    <source>
        <dbReference type="ARBA" id="ARBA00022723"/>
    </source>
</evidence>
<dbReference type="SUPFAM" id="SSF57850">
    <property type="entry name" value="RING/U-box"/>
    <property type="match status" value="1"/>
</dbReference>
<comment type="caution">
    <text evidence="7">The sequence shown here is derived from an EMBL/GenBank/DDBJ whole genome shotgun (WGS) entry which is preliminary data.</text>
</comment>
<proteinExistence type="predicted"/>
<feature type="coiled-coil region" evidence="5">
    <location>
        <begin position="122"/>
        <end position="149"/>
    </location>
</feature>
<evidence type="ECO:0000256" key="4">
    <source>
        <dbReference type="PROSITE-ProRule" id="PRU00175"/>
    </source>
</evidence>
<dbReference type="PROSITE" id="PS00518">
    <property type="entry name" value="ZF_RING_1"/>
    <property type="match status" value="1"/>
</dbReference>
<evidence type="ECO:0000256" key="2">
    <source>
        <dbReference type="ARBA" id="ARBA00022771"/>
    </source>
</evidence>
<dbReference type="InterPro" id="IPR013083">
    <property type="entry name" value="Znf_RING/FYVE/PHD"/>
</dbReference>
<evidence type="ECO:0000256" key="3">
    <source>
        <dbReference type="ARBA" id="ARBA00022833"/>
    </source>
</evidence>
<dbReference type="GO" id="GO:0008270">
    <property type="term" value="F:zinc ion binding"/>
    <property type="evidence" value="ECO:0007669"/>
    <property type="project" value="UniProtKB-KW"/>
</dbReference>
<feature type="non-terminal residue" evidence="7">
    <location>
        <position position="284"/>
    </location>
</feature>
<protein>
    <recommendedName>
        <fullName evidence="6">RING-type domain-containing protein</fullName>
    </recommendedName>
</protein>
<name>A0AAW0VQX4_CHEQU</name>
<organism evidence="7 8">
    <name type="scientific">Cherax quadricarinatus</name>
    <name type="common">Australian red claw crayfish</name>
    <dbReference type="NCBI Taxonomy" id="27406"/>
    <lineage>
        <taxon>Eukaryota</taxon>
        <taxon>Metazoa</taxon>
        <taxon>Ecdysozoa</taxon>
        <taxon>Arthropoda</taxon>
        <taxon>Crustacea</taxon>
        <taxon>Multicrustacea</taxon>
        <taxon>Malacostraca</taxon>
        <taxon>Eumalacostraca</taxon>
        <taxon>Eucarida</taxon>
        <taxon>Decapoda</taxon>
        <taxon>Pleocyemata</taxon>
        <taxon>Astacidea</taxon>
        <taxon>Parastacoidea</taxon>
        <taxon>Parastacidae</taxon>
        <taxon>Cherax</taxon>
    </lineage>
</organism>